<gene>
    <name evidence="8" type="ORF">D3H34_10200</name>
</gene>
<dbReference type="SUPFAM" id="SSF103473">
    <property type="entry name" value="MFS general substrate transporter"/>
    <property type="match status" value="1"/>
</dbReference>
<dbReference type="GO" id="GO:0022857">
    <property type="term" value="F:transmembrane transporter activity"/>
    <property type="evidence" value="ECO:0007669"/>
    <property type="project" value="InterPro"/>
</dbReference>
<dbReference type="Pfam" id="PF07690">
    <property type="entry name" value="MFS_1"/>
    <property type="match status" value="1"/>
</dbReference>
<keyword evidence="2" id="KW-1003">Cell membrane</keyword>
<proteinExistence type="predicted"/>
<evidence type="ECO:0000313" key="8">
    <source>
        <dbReference type="EMBL" id="RIX81659.1"/>
    </source>
</evidence>
<dbReference type="PANTHER" id="PTHR43124:SF3">
    <property type="entry name" value="CHLORAMPHENICOL EFFLUX PUMP RV0191"/>
    <property type="match status" value="1"/>
</dbReference>
<evidence type="ECO:0000256" key="5">
    <source>
        <dbReference type="ARBA" id="ARBA00023136"/>
    </source>
</evidence>
<reference evidence="8 9" key="1">
    <citation type="submission" date="2018-09" db="EMBL/GenBank/DDBJ databases">
        <title>Acidovorax cavernicola nov. sp. isolated from Gruta de las Maravillas (Aracena, Spain).</title>
        <authorList>
            <person name="Jurado V."/>
            <person name="Gutierrez-Patricio S."/>
            <person name="Gonzalez-Pimentel J.L."/>
            <person name="Miller A.Z."/>
            <person name="Laiz L."/>
            <person name="Saiz-Jimenez C."/>
        </authorList>
    </citation>
    <scope>NUCLEOTIDE SEQUENCE [LARGE SCALE GENOMIC DNA]</scope>
    <source>
        <strain evidence="8 9">1011MAR4D40.2</strain>
    </source>
</reference>
<feature type="transmembrane region" description="Helical" evidence="6">
    <location>
        <begin position="141"/>
        <end position="163"/>
    </location>
</feature>
<evidence type="ECO:0000256" key="6">
    <source>
        <dbReference type="SAM" id="Phobius"/>
    </source>
</evidence>
<keyword evidence="9" id="KW-1185">Reference proteome</keyword>
<dbReference type="InterPro" id="IPR036259">
    <property type="entry name" value="MFS_trans_sf"/>
</dbReference>
<dbReference type="InterPro" id="IPR050189">
    <property type="entry name" value="MFS_Efflux_Transporters"/>
</dbReference>
<dbReference type="GO" id="GO:0005886">
    <property type="term" value="C:plasma membrane"/>
    <property type="evidence" value="ECO:0007669"/>
    <property type="project" value="UniProtKB-SubCell"/>
</dbReference>
<evidence type="ECO:0000259" key="7">
    <source>
        <dbReference type="PROSITE" id="PS50850"/>
    </source>
</evidence>
<protein>
    <submittedName>
        <fullName evidence="8">MFS transporter</fullName>
    </submittedName>
</protein>
<feature type="transmembrane region" description="Helical" evidence="6">
    <location>
        <begin position="277"/>
        <end position="295"/>
    </location>
</feature>
<accession>A0A9X8GVL6</accession>
<feature type="transmembrane region" description="Helical" evidence="6">
    <location>
        <begin position="83"/>
        <end position="102"/>
    </location>
</feature>
<dbReference type="InterPro" id="IPR011701">
    <property type="entry name" value="MFS"/>
</dbReference>
<evidence type="ECO:0000256" key="4">
    <source>
        <dbReference type="ARBA" id="ARBA00022989"/>
    </source>
</evidence>
<dbReference type="EMBL" id="QXMN01000009">
    <property type="protein sequence ID" value="RIX81659.1"/>
    <property type="molecule type" value="Genomic_DNA"/>
</dbReference>
<feature type="transmembrane region" description="Helical" evidence="6">
    <location>
        <begin position="169"/>
        <end position="187"/>
    </location>
</feature>
<feature type="transmembrane region" description="Helical" evidence="6">
    <location>
        <begin position="51"/>
        <end position="74"/>
    </location>
</feature>
<dbReference type="CDD" id="cd17324">
    <property type="entry name" value="MFS_NepI_like"/>
    <property type="match status" value="1"/>
</dbReference>
<feature type="domain" description="Major facilitator superfamily (MFS) profile" evidence="7">
    <location>
        <begin position="17"/>
        <end position="389"/>
    </location>
</feature>
<dbReference type="Proteomes" id="UP000265619">
    <property type="component" value="Unassembled WGS sequence"/>
</dbReference>
<comment type="caution">
    <text evidence="8">The sequence shown here is derived from an EMBL/GenBank/DDBJ whole genome shotgun (WGS) entry which is preliminary data.</text>
</comment>
<evidence type="ECO:0000313" key="9">
    <source>
        <dbReference type="Proteomes" id="UP000265619"/>
    </source>
</evidence>
<dbReference type="PROSITE" id="PS50850">
    <property type="entry name" value="MFS"/>
    <property type="match status" value="1"/>
</dbReference>
<feature type="transmembrane region" description="Helical" evidence="6">
    <location>
        <begin position="301"/>
        <end position="320"/>
    </location>
</feature>
<feature type="transmembrane region" description="Helical" evidence="6">
    <location>
        <begin position="366"/>
        <end position="385"/>
    </location>
</feature>
<keyword evidence="5 6" id="KW-0472">Membrane</keyword>
<dbReference type="OrthoDB" id="9812189at2"/>
<dbReference type="AlphaFoldDB" id="A0A9X8GVL6"/>
<dbReference type="InterPro" id="IPR020846">
    <property type="entry name" value="MFS_dom"/>
</dbReference>
<dbReference type="Gene3D" id="1.20.1250.20">
    <property type="entry name" value="MFS general substrate transporter like domains"/>
    <property type="match status" value="1"/>
</dbReference>
<feature type="transmembrane region" description="Helical" evidence="6">
    <location>
        <begin position="12"/>
        <end position="31"/>
    </location>
</feature>
<feature type="transmembrane region" description="Helical" evidence="6">
    <location>
        <begin position="341"/>
        <end position="360"/>
    </location>
</feature>
<evidence type="ECO:0000256" key="2">
    <source>
        <dbReference type="ARBA" id="ARBA00022475"/>
    </source>
</evidence>
<keyword evidence="3 6" id="KW-0812">Transmembrane</keyword>
<name>A0A9X8GVL6_9BURK</name>
<keyword evidence="4 6" id="KW-1133">Transmembrane helix</keyword>
<comment type="subcellular location">
    <subcellularLocation>
        <location evidence="1">Cell membrane</location>
        <topology evidence="1">Multi-pass membrane protein</topology>
    </subcellularLocation>
</comment>
<feature type="transmembrane region" description="Helical" evidence="6">
    <location>
        <begin position="251"/>
        <end position="270"/>
    </location>
</feature>
<feature type="transmembrane region" description="Helical" evidence="6">
    <location>
        <begin position="208"/>
        <end position="231"/>
    </location>
</feature>
<evidence type="ECO:0000256" key="3">
    <source>
        <dbReference type="ARBA" id="ARBA00022692"/>
    </source>
</evidence>
<feature type="transmembrane region" description="Helical" evidence="6">
    <location>
        <begin position="108"/>
        <end position="129"/>
    </location>
</feature>
<dbReference type="PANTHER" id="PTHR43124">
    <property type="entry name" value="PURINE EFFLUX PUMP PBUE"/>
    <property type="match status" value="1"/>
</dbReference>
<evidence type="ECO:0000256" key="1">
    <source>
        <dbReference type="ARBA" id="ARBA00004651"/>
    </source>
</evidence>
<sequence length="401" mass="40777">MRSMRDTTSSSPLPLSGLLALAAGGFITILTEAMPAGLLPQIGADLGVAPALVGQLVTVYAIGSLVAAIPLVAFTRGWRRRPLLMGAIGGFAVVNTVTALSHDYTLTLVARFFAGVFAGLLWALLAGHAARMVAPSQQGRAIAVAMLGAPLALSLGIPAGTLLGASVGWRPAFLIMSALSVLLLGWVRWRVPDFPGQDAGRQQSVRRVFLLPGVRPVLAVMFAFVLAHNILYTYIAPFLAHAGLGTQVGRVLLVFGAASLGGIWLTGVLIDRWLRMLVLAGTTAFALAALMLAAAGGSAAGVYLAVAVWGLAFGGAATLFQTASAQAAGDAADVAQSMVVTTWNLAIAGGGLAGGLLLQGGGAASLPWALLALLVPGLVLAWRACEHGFPGVRGAAAAAAR</sequence>
<organism evidence="8 9">
    <name type="scientific">Acidovorax cavernicola</name>
    <dbReference type="NCBI Taxonomy" id="1675792"/>
    <lineage>
        <taxon>Bacteria</taxon>
        <taxon>Pseudomonadati</taxon>
        <taxon>Pseudomonadota</taxon>
        <taxon>Betaproteobacteria</taxon>
        <taxon>Burkholderiales</taxon>
        <taxon>Comamonadaceae</taxon>
        <taxon>Acidovorax</taxon>
    </lineage>
</organism>